<feature type="domain" description="NWD NACHT-NTPase N-terminal" evidence="2">
    <location>
        <begin position="55"/>
        <end position="292"/>
    </location>
</feature>
<organism evidence="4 5">
    <name type="scientific">Trichoderma gamsii</name>
    <dbReference type="NCBI Taxonomy" id="398673"/>
    <lineage>
        <taxon>Eukaryota</taxon>
        <taxon>Fungi</taxon>
        <taxon>Dikarya</taxon>
        <taxon>Ascomycota</taxon>
        <taxon>Pezizomycotina</taxon>
        <taxon>Sordariomycetes</taxon>
        <taxon>Hypocreomycetidae</taxon>
        <taxon>Hypocreales</taxon>
        <taxon>Hypocreaceae</taxon>
        <taxon>Trichoderma</taxon>
    </lineage>
</organism>
<dbReference type="Pfam" id="PF17106">
    <property type="entry name" value="NACHT_sigma"/>
    <property type="match status" value="1"/>
</dbReference>
<dbReference type="Pfam" id="PF17100">
    <property type="entry name" value="NACHT_N"/>
    <property type="match status" value="1"/>
</dbReference>
<evidence type="ECO:0000313" key="5">
    <source>
        <dbReference type="Proteomes" id="UP000236546"/>
    </source>
</evidence>
<feature type="domain" description="NACHT-NTPase sigma" evidence="3">
    <location>
        <begin position="337"/>
        <end position="376"/>
    </location>
</feature>
<dbReference type="EMBL" id="MTYH01000059">
    <property type="protein sequence ID" value="PNP40969.1"/>
    <property type="molecule type" value="Genomic_DNA"/>
</dbReference>
<dbReference type="Proteomes" id="UP000236546">
    <property type="component" value="Unassembled WGS sequence"/>
</dbReference>
<dbReference type="OrthoDB" id="163438at2759"/>
<evidence type="ECO:0000313" key="4">
    <source>
        <dbReference type="EMBL" id="PNP40969.1"/>
    </source>
</evidence>
<dbReference type="AlphaFoldDB" id="A0A2K0T615"/>
<evidence type="ECO:0008006" key="6">
    <source>
        <dbReference type="Google" id="ProtNLM"/>
    </source>
</evidence>
<feature type="region of interest" description="Disordered" evidence="1">
    <location>
        <begin position="24"/>
        <end position="51"/>
    </location>
</feature>
<comment type="caution">
    <text evidence="4">The sequence shown here is derived from an EMBL/GenBank/DDBJ whole genome shotgun (WGS) entry which is preliminary data.</text>
</comment>
<accession>A0A2K0T615</accession>
<name>A0A2K0T615_9HYPO</name>
<protein>
    <recommendedName>
        <fullName evidence="6">NWD NACHT-NTPase N-terminal domain-containing protein</fullName>
    </recommendedName>
</protein>
<gene>
    <name evidence="4" type="ORF">TGAMA5MH_06835</name>
</gene>
<evidence type="ECO:0000259" key="2">
    <source>
        <dbReference type="Pfam" id="PF17100"/>
    </source>
</evidence>
<dbReference type="InterPro" id="IPR031353">
    <property type="entry name" value="NACHT_sigma"/>
</dbReference>
<evidence type="ECO:0000256" key="1">
    <source>
        <dbReference type="SAM" id="MobiDB-lite"/>
    </source>
</evidence>
<evidence type="ECO:0000259" key="3">
    <source>
        <dbReference type="Pfam" id="PF17106"/>
    </source>
</evidence>
<sequence length="376" mass="42670">MSSKPLSKIKKVFLKLRRVFKRRKPPINQQSEAKPTFVPEPVSKAPPTSTFEKSSLWDRAYDSLKERDEKLVKAYEQLLSRELQTITHPKNDIPDNKDEIRVDAENRIENDDHKLRLTQLETIASKGLQQLDENKARFNIFGHEFVLRDRLAQATQFVQTIKDAIDVAVRASPEASLAWAGFCVILPIFMNPSAAEEASREGCLYVTSRVPFYVKLESLLSAGNRVQDSGLDVELEDRLITLYQLIIDFQIRTVRRVYLTRLKRLKEDAIQHENWKDLIARIQESEKAFSDDLKVVNGAAMGATLEELNSTAEKLLADIDSMLTSLIKNSGDVSTFYFQNVGSGHQFNTTEGIQYNATDKSMQFNGGTFSGTVTFN</sequence>
<dbReference type="InterPro" id="IPR031359">
    <property type="entry name" value="NACHT_N"/>
</dbReference>
<proteinExistence type="predicted"/>
<reference evidence="4 5" key="1">
    <citation type="submission" date="2017-02" db="EMBL/GenBank/DDBJ databases">
        <title>Genomes of Trichoderma spp. with biocontrol activity.</title>
        <authorList>
            <person name="Gardiner D."/>
            <person name="Kazan K."/>
            <person name="Vos C."/>
            <person name="Harvey P."/>
        </authorList>
    </citation>
    <scope>NUCLEOTIDE SEQUENCE [LARGE SCALE GENOMIC DNA]</scope>
    <source>
        <strain evidence="4 5">A5MH</strain>
    </source>
</reference>